<reference evidence="1" key="1">
    <citation type="submission" date="2021-09" db="EMBL/GenBank/DDBJ databases">
        <title>Fulvivirga sp. isolated from coastal sediment.</title>
        <authorList>
            <person name="Yu H."/>
        </authorList>
    </citation>
    <scope>NUCLEOTIDE SEQUENCE</scope>
    <source>
        <strain evidence="1">1062</strain>
    </source>
</reference>
<name>A0A9X1HNZ3_9BACT</name>
<sequence length="62" mass="7079">MVRAQEGEQKQEQFEDTGYRYLRTVFVFTCFALRSFNEGVLSPPKHCEGGYPVPVSFLMSVA</sequence>
<organism evidence="1 2">
    <name type="scientific">Fulvivirga sedimenti</name>
    <dbReference type="NCBI Taxonomy" id="2879465"/>
    <lineage>
        <taxon>Bacteria</taxon>
        <taxon>Pseudomonadati</taxon>
        <taxon>Bacteroidota</taxon>
        <taxon>Cytophagia</taxon>
        <taxon>Cytophagales</taxon>
        <taxon>Fulvivirgaceae</taxon>
        <taxon>Fulvivirga</taxon>
    </lineage>
</organism>
<evidence type="ECO:0000313" key="1">
    <source>
        <dbReference type="EMBL" id="MCA6074112.1"/>
    </source>
</evidence>
<evidence type="ECO:0000313" key="2">
    <source>
        <dbReference type="Proteomes" id="UP001139409"/>
    </source>
</evidence>
<protein>
    <submittedName>
        <fullName evidence="1">Uncharacterized protein</fullName>
    </submittedName>
</protein>
<dbReference type="Proteomes" id="UP001139409">
    <property type="component" value="Unassembled WGS sequence"/>
</dbReference>
<keyword evidence="2" id="KW-1185">Reference proteome</keyword>
<dbReference type="RefSeq" id="WP_225697216.1">
    <property type="nucleotide sequence ID" value="NZ_JAIXNE010000001.1"/>
</dbReference>
<comment type="caution">
    <text evidence="1">The sequence shown here is derived from an EMBL/GenBank/DDBJ whole genome shotgun (WGS) entry which is preliminary data.</text>
</comment>
<dbReference type="AlphaFoldDB" id="A0A9X1HNZ3"/>
<gene>
    <name evidence="1" type="ORF">LDX50_04490</name>
</gene>
<proteinExistence type="predicted"/>
<dbReference type="EMBL" id="JAIXNE010000001">
    <property type="protein sequence ID" value="MCA6074112.1"/>
    <property type="molecule type" value="Genomic_DNA"/>
</dbReference>
<accession>A0A9X1HNZ3</accession>